<accession>A0A2P2JFI9</accession>
<reference evidence="1" key="1">
    <citation type="submission" date="2018-02" db="EMBL/GenBank/DDBJ databases">
        <title>Rhizophora mucronata_Transcriptome.</title>
        <authorList>
            <person name="Meera S.P."/>
            <person name="Sreeshan A."/>
            <person name="Augustine A."/>
        </authorList>
    </citation>
    <scope>NUCLEOTIDE SEQUENCE</scope>
    <source>
        <tissue evidence="1">Leaf</tissue>
    </source>
</reference>
<dbReference type="EMBL" id="GGEC01011755">
    <property type="protein sequence ID" value="MBW92238.1"/>
    <property type="molecule type" value="Transcribed_RNA"/>
</dbReference>
<protein>
    <submittedName>
        <fullName evidence="1">Uncharacterized protein</fullName>
    </submittedName>
</protein>
<proteinExistence type="predicted"/>
<sequence>MYPIKLGAKYLYLSSQLHSTLPNLSWSPAKSGPIMISIFATRNKS</sequence>
<organism evidence="1">
    <name type="scientific">Rhizophora mucronata</name>
    <name type="common">Asiatic mangrove</name>
    <dbReference type="NCBI Taxonomy" id="61149"/>
    <lineage>
        <taxon>Eukaryota</taxon>
        <taxon>Viridiplantae</taxon>
        <taxon>Streptophyta</taxon>
        <taxon>Embryophyta</taxon>
        <taxon>Tracheophyta</taxon>
        <taxon>Spermatophyta</taxon>
        <taxon>Magnoliopsida</taxon>
        <taxon>eudicotyledons</taxon>
        <taxon>Gunneridae</taxon>
        <taxon>Pentapetalae</taxon>
        <taxon>rosids</taxon>
        <taxon>fabids</taxon>
        <taxon>Malpighiales</taxon>
        <taxon>Rhizophoraceae</taxon>
        <taxon>Rhizophora</taxon>
    </lineage>
</organism>
<name>A0A2P2JFI9_RHIMU</name>
<dbReference type="AlphaFoldDB" id="A0A2P2JFI9"/>
<evidence type="ECO:0000313" key="1">
    <source>
        <dbReference type="EMBL" id="MBW92238.1"/>
    </source>
</evidence>